<protein>
    <submittedName>
        <fullName evidence="1">ATP-grasp enzyme</fullName>
    </submittedName>
</protein>
<organism evidence="1">
    <name type="scientific">mine drainage metagenome</name>
    <dbReference type="NCBI Taxonomy" id="410659"/>
    <lineage>
        <taxon>unclassified sequences</taxon>
        <taxon>metagenomes</taxon>
        <taxon>ecological metagenomes</taxon>
    </lineage>
</organism>
<evidence type="ECO:0000313" key="1">
    <source>
        <dbReference type="EMBL" id="EQD42067.1"/>
    </source>
</evidence>
<sequence>MRKVLVLDANQRSALAIIRSLGRRGLSIVAGDSVTRPLGGASRYAAATVRYPDPAAAPTQFISQVIDIVDRLSIDTIVPATDFTTMLLVSQSNLSKNVHLAAPPAASYEALTDKARLVDLSRKLGVSV</sequence>
<dbReference type="Gene3D" id="3.40.50.20">
    <property type="match status" value="1"/>
</dbReference>
<proteinExistence type="predicted"/>
<dbReference type="AlphaFoldDB" id="T0ZCW4"/>
<comment type="caution">
    <text evidence="1">The sequence shown here is derived from an EMBL/GenBank/DDBJ whole genome shotgun (WGS) entry which is preliminary data.</text>
</comment>
<accession>T0ZCW4</accession>
<reference evidence="1" key="2">
    <citation type="journal article" date="2014" name="ISME J.">
        <title>Microbial stratification in low pH oxic and suboxic macroscopic growths along an acid mine drainage.</title>
        <authorList>
            <person name="Mendez-Garcia C."/>
            <person name="Mesa V."/>
            <person name="Sprenger R.R."/>
            <person name="Richter M."/>
            <person name="Diez M.S."/>
            <person name="Solano J."/>
            <person name="Bargiela R."/>
            <person name="Golyshina O.V."/>
            <person name="Manteca A."/>
            <person name="Ramos J.L."/>
            <person name="Gallego J.R."/>
            <person name="Llorente I."/>
            <person name="Martins Dos Santos V.A."/>
            <person name="Jensen O.N."/>
            <person name="Pelaez A.I."/>
            <person name="Sanchez J."/>
            <person name="Ferrer M."/>
        </authorList>
    </citation>
    <scope>NUCLEOTIDE SEQUENCE</scope>
</reference>
<reference evidence="1" key="1">
    <citation type="submission" date="2013-08" db="EMBL/GenBank/DDBJ databases">
        <authorList>
            <person name="Mendez C."/>
            <person name="Richter M."/>
            <person name="Ferrer M."/>
            <person name="Sanchez J."/>
        </authorList>
    </citation>
    <scope>NUCLEOTIDE SEQUENCE</scope>
</reference>
<gene>
    <name evidence="1" type="ORF">B1A_15962</name>
</gene>
<dbReference type="EMBL" id="AUZX01011724">
    <property type="protein sequence ID" value="EQD42067.1"/>
    <property type="molecule type" value="Genomic_DNA"/>
</dbReference>
<name>T0ZCW4_9ZZZZ</name>
<feature type="non-terminal residue" evidence="1">
    <location>
        <position position="128"/>
    </location>
</feature>